<dbReference type="CDD" id="cd13603">
    <property type="entry name" value="PBP2_TRAP_Siap_TeaA_like"/>
    <property type="match status" value="1"/>
</dbReference>
<name>A0ABT4VKA4_9HYPH</name>
<organism evidence="3 4">
    <name type="scientific">Hoeflea poritis</name>
    <dbReference type="NCBI Taxonomy" id="2993659"/>
    <lineage>
        <taxon>Bacteria</taxon>
        <taxon>Pseudomonadati</taxon>
        <taxon>Pseudomonadota</taxon>
        <taxon>Alphaproteobacteria</taxon>
        <taxon>Hyphomicrobiales</taxon>
        <taxon>Rhizobiaceae</taxon>
        <taxon>Hoeflea</taxon>
    </lineage>
</organism>
<evidence type="ECO:0000313" key="4">
    <source>
        <dbReference type="Proteomes" id="UP001148313"/>
    </source>
</evidence>
<dbReference type="PANTHER" id="PTHR33376:SF4">
    <property type="entry name" value="SIALIC ACID-BINDING PERIPLASMIC PROTEIN SIAP"/>
    <property type="match status" value="1"/>
</dbReference>
<dbReference type="Pfam" id="PF03480">
    <property type="entry name" value="DctP"/>
    <property type="match status" value="1"/>
</dbReference>
<dbReference type="PANTHER" id="PTHR33376">
    <property type="match status" value="1"/>
</dbReference>
<dbReference type="EMBL" id="JAPJZH010000003">
    <property type="protein sequence ID" value="MDA4845151.1"/>
    <property type="molecule type" value="Genomic_DNA"/>
</dbReference>
<sequence length="333" mass="35291">MKIKCIAAICATAIGLLSSPASAETTLRAATVAPMNSPWGQWAQSVADQIAEKSGGELKIEVIGDAQLGDEQTILRQGMKGRVDIVMVSNIPLSLIGQEVDVFSTPYLFDTVEQGTCVAYNHMSDILGPNLLEAGLVPLTWMEIGHYVTFSKEAPALTPDALSGKKLRVAATTSDEAFARRLGAVGVPMGTSDTIPALQTGNVESAFLPGLFGIAIGTHKVAPHITVSDHARPIGTVAISERSYKKLSDQEKEWLKVFEETGPAMSATILGTQEALLKKVEGAGLPVVRLNDEQIAAWKASSEGLREELVEQLGPKAVSLLEKIETAKADCGS</sequence>
<keyword evidence="1 2" id="KW-0732">Signal</keyword>
<reference evidence="3" key="1">
    <citation type="submission" date="2022-11" db="EMBL/GenBank/DDBJ databases">
        <title>Hoeflea poritis sp. nov., isolated from scleractinian coral Porites lutea.</title>
        <authorList>
            <person name="Zhang G."/>
            <person name="Wei Q."/>
            <person name="Cai L."/>
        </authorList>
    </citation>
    <scope>NUCLEOTIDE SEQUENCE</scope>
    <source>
        <strain evidence="3">E7-10</strain>
    </source>
</reference>
<evidence type="ECO:0000256" key="1">
    <source>
        <dbReference type="ARBA" id="ARBA00022729"/>
    </source>
</evidence>
<protein>
    <submittedName>
        <fullName evidence="3">TRAP transporter substrate-binding protein</fullName>
    </submittedName>
</protein>
<dbReference type="RefSeq" id="WP_271088719.1">
    <property type="nucleotide sequence ID" value="NZ_JAPJZH010000003.1"/>
</dbReference>
<feature type="signal peptide" evidence="2">
    <location>
        <begin position="1"/>
        <end position="23"/>
    </location>
</feature>
<evidence type="ECO:0000256" key="2">
    <source>
        <dbReference type="SAM" id="SignalP"/>
    </source>
</evidence>
<dbReference type="InterPro" id="IPR018389">
    <property type="entry name" value="DctP_fam"/>
</dbReference>
<dbReference type="NCBIfam" id="NF037995">
    <property type="entry name" value="TRAP_S1"/>
    <property type="match status" value="1"/>
</dbReference>
<dbReference type="Proteomes" id="UP001148313">
    <property type="component" value="Unassembled WGS sequence"/>
</dbReference>
<dbReference type="InterPro" id="IPR038404">
    <property type="entry name" value="TRAP_DctP_sf"/>
</dbReference>
<comment type="caution">
    <text evidence="3">The sequence shown here is derived from an EMBL/GenBank/DDBJ whole genome shotgun (WGS) entry which is preliminary data.</text>
</comment>
<accession>A0ABT4VKA4</accession>
<dbReference type="Gene3D" id="3.40.190.170">
    <property type="entry name" value="Bacterial extracellular solute-binding protein, family 7"/>
    <property type="match status" value="1"/>
</dbReference>
<keyword evidence="4" id="KW-1185">Reference proteome</keyword>
<feature type="chain" id="PRO_5046547634" evidence="2">
    <location>
        <begin position="24"/>
        <end position="333"/>
    </location>
</feature>
<gene>
    <name evidence="3" type="ORF">OOZ53_07295</name>
</gene>
<evidence type="ECO:0000313" key="3">
    <source>
        <dbReference type="EMBL" id="MDA4845151.1"/>
    </source>
</evidence>
<proteinExistence type="predicted"/>